<dbReference type="PANTHER" id="PTHR43777">
    <property type="entry name" value="MOLYBDENUM COFACTOR CYTIDYLYLTRANSFERASE"/>
    <property type="match status" value="1"/>
</dbReference>
<dbReference type="PANTHER" id="PTHR43777:SF1">
    <property type="entry name" value="MOLYBDENUM COFACTOR CYTIDYLYLTRANSFERASE"/>
    <property type="match status" value="1"/>
</dbReference>
<protein>
    <submittedName>
        <fullName evidence="2">CTP:molybdopterin cytidylyltransferase MocA</fullName>
    </submittedName>
</protein>
<keyword evidence="2" id="KW-0548">Nucleotidyltransferase</keyword>
<dbReference type="Gene3D" id="3.90.550.10">
    <property type="entry name" value="Spore Coat Polysaccharide Biosynthesis Protein SpsA, Chain A"/>
    <property type="match status" value="1"/>
</dbReference>
<comment type="caution">
    <text evidence="2">The sequence shown here is derived from an EMBL/GenBank/DDBJ whole genome shotgun (WGS) entry which is preliminary data.</text>
</comment>
<keyword evidence="2" id="KW-0808">Transferase</keyword>
<dbReference type="EMBL" id="JACCCW010000001">
    <property type="protein sequence ID" value="NYF79389.1"/>
    <property type="molecule type" value="Genomic_DNA"/>
</dbReference>
<dbReference type="SUPFAM" id="SSF53448">
    <property type="entry name" value="Nucleotide-diphospho-sugar transferases"/>
    <property type="match status" value="1"/>
</dbReference>
<dbReference type="GO" id="GO:0016779">
    <property type="term" value="F:nucleotidyltransferase activity"/>
    <property type="evidence" value="ECO:0007669"/>
    <property type="project" value="UniProtKB-KW"/>
</dbReference>
<name>A0A7Y9TGE0_9BACT</name>
<dbReference type="InterPro" id="IPR029044">
    <property type="entry name" value="Nucleotide-diphossugar_trans"/>
</dbReference>
<gene>
    <name evidence="2" type="ORF">HDF17_001676</name>
</gene>
<dbReference type="Pfam" id="PF12804">
    <property type="entry name" value="NTP_transf_3"/>
    <property type="match status" value="1"/>
</dbReference>
<reference evidence="2 3" key="1">
    <citation type="submission" date="2020-07" db="EMBL/GenBank/DDBJ databases">
        <title>Genomic Encyclopedia of Type Strains, Phase IV (KMG-V): Genome sequencing to study the core and pangenomes of soil and plant-associated prokaryotes.</title>
        <authorList>
            <person name="Whitman W."/>
        </authorList>
    </citation>
    <scope>NUCLEOTIDE SEQUENCE [LARGE SCALE GENOMIC DNA]</scope>
    <source>
        <strain evidence="2 3">X4EP2</strain>
    </source>
</reference>
<evidence type="ECO:0000259" key="1">
    <source>
        <dbReference type="Pfam" id="PF12804"/>
    </source>
</evidence>
<dbReference type="AlphaFoldDB" id="A0A7Y9TGE0"/>
<evidence type="ECO:0000313" key="2">
    <source>
        <dbReference type="EMBL" id="NYF79389.1"/>
    </source>
</evidence>
<dbReference type="InterPro" id="IPR025877">
    <property type="entry name" value="MobA-like_NTP_Trfase"/>
</dbReference>
<dbReference type="RefSeq" id="WP_179489626.1">
    <property type="nucleotide sequence ID" value="NZ_JACCCW010000001.1"/>
</dbReference>
<dbReference type="CDD" id="cd04182">
    <property type="entry name" value="GT_2_like_f"/>
    <property type="match status" value="1"/>
</dbReference>
<accession>A0A7Y9TGE0</accession>
<evidence type="ECO:0000313" key="3">
    <source>
        <dbReference type="Proteomes" id="UP000589520"/>
    </source>
</evidence>
<keyword evidence="3" id="KW-1185">Reference proteome</keyword>
<dbReference type="Proteomes" id="UP000589520">
    <property type="component" value="Unassembled WGS sequence"/>
</dbReference>
<proteinExistence type="predicted"/>
<sequence>MIAAVVLAAGASTRLGIAKQLVVFGGETLLDRAVRVAVEAGCSPVVVVLGASAALIRERCSLHGAQVVVNEAWADGMASSIRCGFGALGDVDGCVVMTCDMPTVTSMHLRLLMVAGELTASSYAERRGVPAYFPVAVFAELMELHGDAGGRELLKSARIVELPGGEFDVDTVEELEQARKLFG</sequence>
<feature type="domain" description="MobA-like NTP transferase" evidence="1">
    <location>
        <begin position="4"/>
        <end position="156"/>
    </location>
</feature>
<organism evidence="2 3">
    <name type="scientific">Granulicella arctica</name>
    <dbReference type="NCBI Taxonomy" id="940613"/>
    <lineage>
        <taxon>Bacteria</taxon>
        <taxon>Pseudomonadati</taxon>
        <taxon>Acidobacteriota</taxon>
        <taxon>Terriglobia</taxon>
        <taxon>Terriglobales</taxon>
        <taxon>Acidobacteriaceae</taxon>
        <taxon>Granulicella</taxon>
    </lineage>
</organism>